<protein>
    <submittedName>
        <fullName evidence="2">Uncharacterized protein</fullName>
    </submittedName>
</protein>
<dbReference type="AlphaFoldDB" id="A0A9P6QX84"/>
<evidence type="ECO:0000256" key="1">
    <source>
        <dbReference type="SAM" id="MobiDB-lite"/>
    </source>
</evidence>
<evidence type="ECO:0000313" key="3">
    <source>
        <dbReference type="Proteomes" id="UP000823405"/>
    </source>
</evidence>
<keyword evidence="3" id="KW-1185">Reference proteome</keyword>
<dbReference type="EMBL" id="JAAAIN010001532">
    <property type="protein sequence ID" value="KAG0302260.1"/>
    <property type="molecule type" value="Genomic_DNA"/>
</dbReference>
<gene>
    <name evidence="2" type="ORF">BGZ97_002427</name>
</gene>
<dbReference type="OrthoDB" id="2443174at2759"/>
<evidence type="ECO:0000313" key="2">
    <source>
        <dbReference type="EMBL" id="KAG0302260.1"/>
    </source>
</evidence>
<accession>A0A9P6QX84</accession>
<feature type="region of interest" description="Disordered" evidence="1">
    <location>
        <begin position="1"/>
        <end position="23"/>
    </location>
</feature>
<proteinExistence type="predicted"/>
<reference evidence="2" key="1">
    <citation type="journal article" date="2020" name="Fungal Divers.">
        <title>Resolving the Mortierellaceae phylogeny through synthesis of multi-gene phylogenetics and phylogenomics.</title>
        <authorList>
            <person name="Vandepol N."/>
            <person name="Liber J."/>
            <person name="Desiro A."/>
            <person name="Na H."/>
            <person name="Kennedy M."/>
            <person name="Barry K."/>
            <person name="Grigoriev I.V."/>
            <person name="Miller A.N."/>
            <person name="O'Donnell K."/>
            <person name="Stajich J.E."/>
            <person name="Bonito G."/>
        </authorList>
    </citation>
    <scope>NUCLEOTIDE SEQUENCE</scope>
    <source>
        <strain evidence="2">NVP60</strain>
    </source>
</reference>
<dbReference type="Proteomes" id="UP000823405">
    <property type="component" value="Unassembled WGS sequence"/>
</dbReference>
<organism evidence="2 3">
    <name type="scientific">Linnemannia gamsii</name>
    <dbReference type="NCBI Taxonomy" id="64522"/>
    <lineage>
        <taxon>Eukaryota</taxon>
        <taxon>Fungi</taxon>
        <taxon>Fungi incertae sedis</taxon>
        <taxon>Mucoromycota</taxon>
        <taxon>Mortierellomycotina</taxon>
        <taxon>Mortierellomycetes</taxon>
        <taxon>Mortierellales</taxon>
        <taxon>Mortierellaceae</taxon>
        <taxon>Linnemannia</taxon>
    </lineage>
</organism>
<feature type="compositionally biased region" description="Basic and acidic residues" evidence="1">
    <location>
        <begin position="10"/>
        <end position="23"/>
    </location>
</feature>
<sequence>MGGNHQWEAQGRDDTTPTAKEAYRRDGPFLELKDFDVELDHLVSPRPYNLMIPYCPELELLNVPQILEHKGEERLAQFTVAHYPKLKRVSRCDPGFSDDNEEASESEFGNYDGAILNLTSKSMPKNTLESFCYDGYYESRNLHRARLFQSLKEVHLWNCRSLCGFSVTQLLHFPPVLESLTIENSSQDTQYNDMAATSLGGLIANIGKQKNLRVLILKVALLRLYVHQGLSPWTYRDEAFPGLLTQNSRAGNGFHDKGGLPKRGFLEMFGGLSKLVELQCSVSLNPRYSYGFSTRREEAEWMLAQWLEFKTAEFYPTKAESISLIADECLWLQETIVRSGVHRMS</sequence>
<comment type="caution">
    <text evidence="2">The sequence shown here is derived from an EMBL/GenBank/DDBJ whole genome shotgun (WGS) entry which is preliminary data.</text>
</comment>
<name>A0A9P6QX84_9FUNG</name>